<sequence>MVSSTRNTYLPLNEDGFKPNVGPNLLSWAAKHKGLVMFVFLACFASVQLYFFSPYLLETDAGKKLKSQDWIWPAHKSPNLPPADGSKKTDFPLQSDVGPHSFPSALDPSIWGVTHKSLHELYPQGDPHRGEIPADLLQILEVTPQANRPPWPEKAPEITEEMWYHNPWKAETHASKTTFKDAYQAHLQKGEEDWREYPYDGWKPPLEELADQTPLKPLPKVQYNFQDSSKHSGRSNDPKRDELIKRRQRLVKNAFLHAWEGYKKFAWGHDELRPVTKRPQDNFNGWGATIVDALDTLLVMGLPAEYDLARQHVRDVDFRLVGGDRSAYGAADGRIPVFETAIRYLGGFLSAYDLSGDVLMRDRAEELAQLIMPAFDTATGVPVGRIDLMSKEKRPFAPPRSQGSSVLAEAGSLLVEFTRLWQVTGNRTYFDKVQRNTDWFDKNMTQAPGRAGDLFPTTIFPESKSAYGAYSFGGMADSYYEYLIKGYQLLGGKFSQYARMYSKSIDSAQVFLMRNVTTVPGAKLVTIGEFNGGRFTPKLEHLACFSGGMLGLGSRLLSERKEDITFGQHFAESCWWAYNSTLTGIGPESLIFYNPDDHDRFESIDMPDGTQRRGKARGNPIVGVRSAFTSYLNRPETIESVLYMWRITGDEKWQERGWQMFSSWVTHCMTDIGFSSISNVNQVPAQKTDSQESFTFAETFKYYYLLFSPPELVSLDEYIFTTEAHPLLAPKNGRWAEAGKGSMKFWDPTGSEDEIGASSSQTSPIQDPHVPPQGSELYSGGERKRVGGLSNNQKHLLYNRWQQKHAVTLAKRLLENFGAENIKSRLRSFKLLSYGDEGNEYSASSSSSSPSHATSPTENSDTTEVDGGVIESLDDGSRLILGIEDDASVAIRDALKQLGIRTGQDIQVLTEHGQRELLREKLELEERLLAEANGQVYQPLTHHDDLDLETGTDGEVGELYGDQGEFYGEEEDELDTQSMERMEREEEEVVEDEKEKEKERRREIARMNMARFRGKGVI</sequence>
<protein>
    <submittedName>
        <fullName evidence="1">Seven-hairpin glycosidase</fullName>
    </submittedName>
</protein>
<gene>
    <name evidence="1" type="ORF">IE53DRAFT_368373</name>
</gene>
<evidence type="ECO:0000313" key="2">
    <source>
        <dbReference type="Proteomes" id="UP000245626"/>
    </source>
</evidence>
<reference evidence="1 2" key="1">
    <citation type="journal article" date="2018" name="Mol. Biol. Evol.">
        <title>Broad Genomic Sampling Reveals a Smut Pathogenic Ancestry of the Fungal Clade Ustilaginomycotina.</title>
        <authorList>
            <person name="Kijpornyongpan T."/>
            <person name="Mondo S.J."/>
            <person name="Barry K."/>
            <person name="Sandor L."/>
            <person name="Lee J."/>
            <person name="Lipzen A."/>
            <person name="Pangilinan J."/>
            <person name="LaButti K."/>
            <person name="Hainaut M."/>
            <person name="Henrissat B."/>
            <person name="Grigoriev I.V."/>
            <person name="Spatafora J.W."/>
            <person name="Aime M.C."/>
        </authorList>
    </citation>
    <scope>NUCLEOTIDE SEQUENCE [LARGE SCALE GENOMIC DNA]</scope>
    <source>
        <strain evidence="1 2">SA 807</strain>
    </source>
</reference>
<keyword evidence="1" id="KW-0378">Hydrolase</keyword>
<keyword evidence="1" id="KW-0326">Glycosidase</keyword>
<proteinExistence type="predicted"/>
<name>A0ACD0NZG4_9BASI</name>
<accession>A0ACD0NZG4</accession>
<keyword evidence="2" id="KW-1185">Reference proteome</keyword>
<dbReference type="EMBL" id="KZ819873">
    <property type="protein sequence ID" value="PWN51069.1"/>
    <property type="molecule type" value="Genomic_DNA"/>
</dbReference>
<dbReference type="Proteomes" id="UP000245626">
    <property type="component" value="Unassembled WGS sequence"/>
</dbReference>
<evidence type="ECO:0000313" key="1">
    <source>
        <dbReference type="EMBL" id="PWN51069.1"/>
    </source>
</evidence>
<organism evidence="1 2">
    <name type="scientific">Violaceomyces palustris</name>
    <dbReference type="NCBI Taxonomy" id="1673888"/>
    <lineage>
        <taxon>Eukaryota</taxon>
        <taxon>Fungi</taxon>
        <taxon>Dikarya</taxon>
        <taxon>Basidiomycota</taxon>
        <taxon>Ustilaginomycotina</taxon>
        <taxon>Ustilaginomycetes</taxon>
        <taxon>Violaceomycetales</taxon>
        <taxon>Violaceomycetaceae</taxon>
        <taxon>Violaceomyces</taxon>
    </lineage>
</organism>